<evidence type="ECO:0000313" key="3">
    <source>
        <dbReference type="Proteomes" id="UP001597548"/>
    </source>
</evidence>
<dbReference type="Proteomes" id="UP001597548">
    <property type="component" value="Unassembled WGS sequence"/>
</dbReference>
<keyword evidence="1" id="KW-0472">Membrane</keyword>
<proteinExistence type="predicted"/>
<comment type="caution">
    <text evidence="2">The sequence shown here is derived from an EMBL/GenBank/DDBJ whole genome shotgun (WGS) entry which is preliminary data.</text>
</comment>
<accession>A0ABW5ZNG3</accession>
<gene>
    <name evidence="2" type="ORF">ACFS29_00010</name>
</gene>
<evidence type="ECO:0000256" key="1">
    <source>
        <dbReference type="SAM" id="Phobius"/>
    </source>
</evidence>
<feature type="transmembrane region" description="Helical" evidence="1">
    <location>
        <begin position="7"/>
        <end position="27"/>
    </location>
</feature>
<reference evidence="3" key="1">
    <citation type="journal article" date="2019" name="Int. J. Syst. Evol. Microbiol.">
        <title>The Global Catalogue of Microorganisms (GCM) 10K type strain sequencing project: providing services to taxonomists for standard genome sequencing and annotation.</title>
        <authorList>
            <consortium name="The Broad Institute Genomics Platform"/>
            <consortium name="The Broad Institute Genome Sequencing Center for Infectious Disease"/>
            <person name="Wu L."/>
            <person name="Ma J."/>
        </authorList>
    </citation>
    <scope>NUCLEOTIDE SEQUENCE [LARGE SCALE GENOMIC DNA]</scope>
    <source>
        <strain evidence="3">KCTC 32514</strain>
    </source>
</reference>
<protein>
    <recommendedName>
        <fullName evidence="4">DUF4258 domain-containing protein</fullName>
    </recommendedName>
</protein>
<dbReference type="EMBL" id="JBHUOS010000001">
    <property type="protein sequence ID" value="MFD2914005.1"/>
    <property type="molecule type" value="Genomic_DNA"/>
</dbReference>
<evidence type="ECO:0008006" key="4">
    <source>
        <dbReference type="Google" id="ProtNLM"/>
    </source>
</evidence>
<keyword evidence="3" id="KW-1185">Reference proteome</keyword>
<keyword evidence="1" id="KW-1133">Transmembrane helix</keyword>
<name>A0ABW5ZNG3_9FLAO</name>
<organism evidence="2 3">
    <name type="scientific">Psychroserpens luteus</name>
    <dbReference type="NCBI Taxonomy" id="1434066"/>
    <lineage>
        <taxon>Bacteria</taxon>
        <taxon>Pseudomonadati</taxon>
        <taxon>Bacteroidota</taxon>
        <taxon>Flavobacteriia</taxon>
        <taxon>Flavobacteriales</taxon>
        <taxon>Flavobacteriaceae</taxon>
        <taxon>Psychroserpens</taxon>
    </lineage>
</organism>
<sequence>MKLLHRIGYYLGGFSIGLVLLAFFLGGKKTSCSYGPNARTIKNISIKKRFYSEDTQLAMQNYSLDTLKVSELIKTSSVNFSESDTKADSCKVYLLENEFEDKDIELWVKNCDSSATIQSIIIK</sequence>
<dbReference type="RefSeq" id="WP_194507100.1">
    <property type="nucleotide sequence ID" value="NZ_JADILU010000002.1"/>
</dbReference>
<keyword evidence="1" id="KW-0812">Transmembrane</keyword>
<evidence type="ECO:0000313" key="2">
    <source>
        <dbReference type="EMBL" id="MFD2914005.1"/>
    </source>
</evidence>